<dbReference type="Proteomes" id="UP000789759">
    <property type="component" value="Unassembled WGS sequence"/>
</dbReference>
<feature type="non-terminal residue" evidence="1">
    <location>
        <position position="1"/>
    </location>
</feature>
<organism evidence="1 2">
    <name type="scientific">Cetraspora pellucida</name>
    <dbReference type="NCBI Taxonomy" id="1433469"/>
    <lineage>
        <taxon>Eukaryota</taxon>
        <taxon>Fungi</taxon>
        <taxon>Fungi incertae sedis</taxon>
        <taxon>Mucoromycota</taxon>
        <taxon>Glomeromycotina</taxon>
        <taxon>Glomeromycetes</taxon>
        <taxon>Diversisporales</taxon>
        <taxon>Gigasporaceae</taxon>
        <taxon>Cetraspora</taxon>
    </lineage>
</organism>
<proteinExistence type="predicted"/>
<name>A0A9N9JS48_9GLOM</name>
<sequence>MYLSLTIVMDNYACSQLAVIAIIFNETKKTYQWILECLLCATNGLMPKQHGANVKTVFLSMNLKDD</sequence>
<dbReference type="OrthoDB" id="2440185at2759"/>
<comment type="caution">
    <text evidence="1">The sequence shown here is derived from an EMBL/GenBank/DDBJ whole genome shotgun (WGS) entry which is preliminary data.</text>
</comment>
<reference evidence="1" key="1">
    <citation type="submission" date="2021-06" db="EMBL/GenBank/DDBJ databases">
        <authorList>
            <person name="Kallberg Y."/>
            <person name="Tangrot J."/>
            <person name="Rosling A."/>
        </authorList>
    </citation>
    <scope>NUCLEOTIDE SEQUENCE</scope>
    <source>
        <strain evidence="1">FL966</strain>
    </source>
</reference>
<dbReference type="EMBL" id="CAJVQA010027989">
    <property type="protein sequence ID" value="CAG8793398.1"/>
    <property type="molecule type" value="Genomic_DNA"/>
</dbReference>
<keyword evidence="2" id="KW-1185">Reference proteome</keyword>
<protein>
    <submittedName>
        <fullName evidence="1">2117_t:CDS:1</fullName>
    </submittedName>
</protein>
<gene>
    <name evidence="1" type="ORF">CPELLU_LOCUS17163</name>
</gene>
<accession>A0A9N9JS48</accession>
<dbReference type="AlphaFoldDB" id="A0A9N9JS48"/>
<evidence type="ECO:0000313" key="2">
    <source>
        <dbReference type="Proteomes" id="UP000789759"/>
    </source>
</evidence>
<evidence type="ECO:0000313" key="1">
    <source>
        <dbReference type="EMBL" id="CAG8793398.1"/>
    </source>
</evidence>